<dbReference type="InterPro" id="IPR000206">
    <property type="entry name" value="Ribosomal_bL12"/>
</dbReference>
<dbReference type="InterPro" id="IPR036235">
    <property type="entry name" value="Ribosomal_bL12_oligo_N_sf"/>
</dbReference>
<keyword evidence="8" id="KW-1185">Reference proteome</keyword>
<evidence type="ECO:0000256" key="4">
    <source>
        <dbReference type="HAMAP-Rule" id="MF_00368"/>
    </source>
</evidence>
<feature type="domain" description="Large ribosomal subunit protein bL12 oligomerization" evidence="6">
    <location>
        <begin position="4"/>
        <end position="34"/>
    </location>
</feature>
<dbReference type="GO" id="GO:0006412">
    <property type="term" value="P:translation"/>
    <property type="evidence" value="ECO:0007669"/>
    <property type="project" value="UniProtKB-UniRule"/>
</dbReference>
<protein>
    <recommendedName>
        <fullName evidence="4">Large ribosomal subunit protein bL12</fullName>
    </recommendedName>
</protein>
<comment type="similarity">
    <text evidence="1 4">Belongs to the bacterial ribosomal protein bL12 family.</text>
</comment>
<dbReference type="GO" id="GO:0022625">
    <property type="term" value="C:cytosolic large ribosomal subunit"/>
    <property type="evidence" value="ECO:0007669"/>
    <property type="project" value="TreeGrafter"/>
</dbReference>
<dbReference type="InterPro" id="IPR008932">
    <property type="entry name" value="Ribosomal_bL12_oligo"/>
</dbReference>
<comment type="subunit">
    <text evidence="4">Homodimer. Part of the ribosomal stalk of the 50S ribosomal subunit. Forms a multimeric L10(L12)X complex, where L10 forms an elongated spine to which 2 to 4 L12 dimers bind in a sequential fashion. Binds GTP-bound translation factors.</text>
</comment>
<gene>
    <name evidence="4" type="primary">rplL</name>
    <name evidence="7" type="ORF">XW81_00175</name>
</gene>
<reference evidence="7 8" key="1">
    <citation type="submission" date="2015-04" db="EMBL/GenBank/DDBJ databases">
        <title>Buchnera aphidicola assembly.</title>
        <authorList>
            <person name="Zhang Y."/>
        </authorList>
    </citation>
    <scope>NUCLEOTIDE SEQUENCE [LARGE SCALE GENOMIC DNA]</scope>
    <source>
        <strain evidence="7 8">SC</strain>
    </source>
</reference>
<evidence type="ECO:0000256" key="3">
    <source>
        <dbReference type="ARBA" id="ARBA00023274"/>
    </source>
</evidence>
<dbReference type="PATRIC" id="fig|118110.3.peg.35"/>
<dbReference type="PANTHER" id="PTHR45987">
    <property type="entry name" value="39S RIBOSOMAL PROTEIN L12"/>
    <property type="match status" value="1"/>
</dbReference>
<dbReference type="EMBL" id="CP011299">
    <property type="protein sequence ID" value="ANF16859.1"/>
    <property type="molecule type" value="Genomic_DNA"/>
</dbReference>
<evidence type="ECO:0000259" key="5">
    <source>
        <dbReference type="Pfam" id="PF00542"/>
    </source>
</evidence>
<dbReference type="InterPro" id="IPR013823">
    <property type="entry name" value="Ribosomal_bL12_C"/>
</dbReference>
<dbReference type="NCBIfam" id="TIGR00855">
    <property type="entry name" value="L12"/>
    <property type="match status" value="1"/>
</dbReference>
<keyword evidence="3 4" id="KW-0687">Ribonucleoprotein</keyword>
<dbReference type="GO" id="GO:0003729">
    <property type="term" value="F:mRNA binding"/>
    <property type="evidence" value="ECO:0007669"/>
    <property type="project" value="TreeGrafter"/>
</dbReference>
<dbReference type="CDD" id="cd00387">
    <property type="entry name" value="Ribosomal_L7_L12"/>
    <property type="match status" value="1"/>
</dbReference>
<proteinExistence type="inferred from homology"/>
<dbReference type="SUPFAM" id="SSF54736">
    <property type="entry name" value="ClpS-like"/>
    <property type="match status" value="1"/>
</dbReference>
<keyword evidence="2 4" id="KW-0689">Ribosomal protein</keyword>
<dbReference type="GO" id="GO:0003735">
    <property type="term" value="F:structural constituent of ribosome"/>
    <property type="evidence" value="ECO:0007669"/>
    <property type="project" value="InterPro"/>
</dbReference>
<dbReference type="HAMAP" id="MF_00368">
    <property type="entry name" value="Ribosomal_bL12"/>
    <property type="match status" value="1"/>
</dbReference>
<dbReference type="Gene3D" id="3.30.1390.10">
    <property type="match status" value="1"/>
</dbReference>
<sequence>MSITKEQILEAISEMSVMNVVELISDMEKKFGISSKISTNNEPILKTEQIEEKTEFDVILKSIGGNKVSVIKAVRSATNLGLKEAKDLVESAPTVIKEHVTKTEAESLKKILDETGATVEIQ</sequence>
<dbReference type="OrthoDB" id="9811748at2"/>
<evidence type="ECO:0000313" key="8">
    <source>
        <dbReference type="Proteomes" id="UP000077654"/>
    </source>
</evidence>
<evidence type="ECO:0000256" key="2">
    <source>
        <dbReference type="ARBA" id="ARBA00022980"/>
    </source>
</evidence>
<accession>A0A172WD17</accession>
<dbReference type="SUPFAM" id="SSF48300">
    <property type="entry name" value="Ribosomal protein L7/12, oligomerisation (N-terminal) domain"/>
    <property type="match status" value="1"/>
</dbReference>
<dbReference type="Pfam" id="PF16320">
    <property type="entry name" value="Ribosomal_L12_N"/>
    <property type="match status" value="1"/>
</dbReference>
<dbReference type="STRING" id="118110.XW81_00175"/>
<evidence type="ECO:0000259" key="6">
    <source>
        <dbReference type="Pfam" id="PF16320"/>
    </source>
</evidence>
<dbReference type="Gene3D" id="1.20.5.710">
    <property type="entry name" value="Single helix bin"/>
    <property type="match status" value="1"/>
</dbReference>
<feature type="domain" description="Large ribosomal subunit protein bL12 C-terminal" evidence="5">
    <location>
        <begin position="56"/>
        <end position="122"/>
    </location>
</feature>
<dbReference type="FunFam" id="3.30.1390.10:FF:000001">
    <property type="entry name" value="50S ribosomal protein L7/L12"/>
    <property type="match status" value="1"/>
</dbReference>
<dbReference type="InterPro" id="IPR014719">
    <property type="entry name" value="Ribosomal_bL12_C/ClpS-like"/>
</dbReference>
<dbReference type="PANTHER" id="PTHR45987:SF4">
    <property type="entry name" value="LARGE RIBOSOMAL SUBUNIT PROTEIN BL12M"/>
    <property type="match status" value="1"/>
</dbReference>
<dbReference type="AlphaFoldDB" id="A0A172WD17"/>
<evidence type="ECO:0000313" key="7">
    <source>
        <dbReference type="EMBL" id="ANF16859.1"/>
    </source>
</evidence>
<organism evidence="7 8">
    <name type="scientific">Buchnera aphidicola subsp. Schlechtendalia chinensis</name>
    <dbReference type="NCBI Taxonomy" id="118110"/>
    <lineage>
        <taxon>Bacteria</taxon>
        <taxon>Pseudomonadati</taxon>
        <taxon>Pseudomonadota</taxon>
        <taxon>Gammaproteobacteria</taxon>
        <taxon>Enterobacterales</taxon>
        <taxon>Erwiniaceae</taxon>
        <taxon>Buchnera</taxon>
    </lineage>
</organism>
<dbReference type="RefSeq" id="WP_075473776.1">
    <property type="nucleotide sequence ID" value="NZ_CP011299.1"/>
</dbReference>
<name>A0A172WD17_BUCSC</name>
<evidence type="ECO:0000256" key="1">
    <source>
        <dbReference type="ARBA" id="ARBA00007197"/>
    </source>
</evidence>
<dbReference type="Pfam" id="PF00542">
    <property type="entry name" value="Ribosomal_L12"/>
    <property type="match status" value="1"/>
</dbReference>
<comment type="function">
    <text evidence="4">Forms part of the ribosomal stalk which helps the ribosome interact with GTP-bound translation factors. Is thus essential for accurate translation.</text>
</comment>
<dbReference type="Proteomes" id="UP000077654">
    <property type="component" value="Chromosome"/>
</dbReference>